<dbReference type="RefSeq" id="XP_014184382.1">
    <property type="nucleotide sequence ID" value="XM_014328907.1"/>
</dbReference>
<dbReference type="VEuPathDB" id="FungiDB:A1Q1_00066"/>
<sequence length="420" mass="48604">MEFRSSSIAVKDGPFLAPKLPVELWGLVCDKLGREDLAQLRGVSKFFLSFTRPFFYRFGTFSRLGVHFPHAPTPYPSLDLPELGNAGLYGEERRRLLEGIRRLELKKHTTHDCSAFYGMGCQWLIRNIKVDVLYIELHKCLLHEDFEGTLPGAFTHDDHEGFCQEPVSVTRARNDPHPRPDCRTVCHMLRSEGYGALGVRPRKVVIRNAPVRWNEPDQPERDRFRRWPSGEEFTVVLDSADRWHWYDYENDDLPRHYDCRLVPSWGFRPKPAATAEKLTVVFWQPLTDAELPWLPPCGHFFGTCDARSRTQSKCRAIFKILVGIAGVLAGSRIRHVTIVGAERIGALRYGNLLSHKTDPDLVCIPLHDIQSFMVEAIETTCRKFNLPQWTGKIDYVTFADWVKKDDWEDVFKRREVRPWL</sequence>
<comment type="caution">
    <text evidence="1">The sequence shown here is derived from an EMBL/GenBank/DDBJ whole genome shotgun (WGS) entry which is preliminary data.</text>
</comment>
<dbReference type="EMBL" id="ALBS01000009">
    <property type="protein sequence ID" value="EJT53059.1"/>
    <property type="molecule type" value="Genomic_DNA"/>
</dbReference>
<evidence type="ECO:0000313" key="2">
    <source>
        <dbReference type="Proteomes" id="UP000002748"/>
    </source>
</evidence>
<gene>
    <name evidence="1" type="ORF">A1Q1_00066</name>
</gene>
<evidence type="ECO:0000313" key="1">
    <source>
        <dbReference type="EMBL" id="EJT53059.1"/>
    </source>
</evidence>
<name>J8TS50_TRIAS</name>
<reference evidence="1 2" key="1">
    <citation type="journal article" date="2012" name="Eukaryot. Cell">
        <title>Draft genome sequence of CBS 2479, the standard type strain of Trichosporon asahii.</title>
        <authorList>
            <person name="Yang R.Y."/>
            <person name="Li H.T."/>
            <person name="Zhu H."/>
            <person name="Zhou G.P."/>
            <person name="Wang M."/>
            <person name="Wang L."/>
        </authorList>
    </citation>
    <scope>NUCLEOTIDE SEQUENCE [LARGE SCALE GENOMIC DNA]</scope>
    <source>
        <strain evidence="2">ATCC 90039 / CBS 2479 / JCM 2466 / KCTC 7840 / NCYC 2677 / UAMH 7654</strain>
    </source>
</reference>
<dbReference type="HOGENOM" id="CLU_055175_0_0_1"/>
<dbReference type="GeneID" id="25983580"/>
<evidence type="ECO:0008006" key="3">
    <source>
        <dbReference type="Google" id="ProtNLM"/>
    </source>
</evidence>
<dbReference type="AlphaFoldDB" id="J8TS50"/>
<organism evidence="1 2">
    <name type="scientific">Trichosporon asahii var. asahii (strain ATCC 90039 / CBS 2479 / JCM 2466 / KCTC 7840 / NBRC 103889/ NCYC 2677 / UAMH 7654)</name>
    <name type="common">Yeast</name>
    <dbReference type="NCBI Taxonomy" id="1186058"/>
    <lineage>
        <taxon>Eukaryota</taxon>
        <taxon>Fungi</taxon>
        <taxon>Dikarya</taxon>
        <taxon>Basidiomycota</taxon>
        <taxon>Agaricomycotina</taxon>
        <taxon>Tremellomycetes</taxon>
        <taxon>Trichosporonales</taxon>
        <taxon>Trichosporonaceae</taxon>
        <taxon>Trichosporon</taxon>
    </lineage>
</organism>
<protein>
    <recommendedName>
        <fullName evidence="3">F-box domain-containing protein</fullName>
    </recommendedName>
</protein>
<dbReference type="Proteomes" id="UP000002748">
    <property type="component" value="Unassembled WGS sequence"/>
</dbReference>
<accession>J8TS50</accession>
<dbReference type="KEGG" id="tasa:A1Q1_00066"/>
<proteinExistence type="predicted"/>